<sequence length="79" mass="8424">MPVPQCIAALPPHVPAWPRWAAFTAVIILIIVFPGPTAQAAATCAVLLEGALRLIPQPLLTPTSRTPRLSRRTHHCGTA</sequence>
<proteinExistence type="predicted"/>
<keyword evidence="1" id="KW-0472">Membrane</keyword>
<name>A0A1J4NM91_9ACTN</name>
<accession>A0A1J4NM91</accession>
<evidence type="ECO:0000313" key="2">
    <source>
        <dbReference type="EMBL" id="OIJ63266.1"/>
    </source>
</evidence>
<reference evidence="2" key="1">
    <citation type="submission" date="2016-10" db="EMBL/GenBank/DDBJ databases">
        <title>Genome sequence of Streptomyces mangrovisoli MUSC 149.</title>
        <authorList>
            <person name="Lee L.-H."/>
            <person name="Ser H.-L."/>
        </authorList>
    </citation>
    <scope>NUCLEOTIDE SEQUENCE [LARGE SCALE GENOMIC DNA]</scope>
    <source>
        <strain evidence="2">MUSC 149</strain>
    </source>
</reference>
<evidence type="ECO:0000313" key="3">
    <source>
        <dbReference type="Proteomes" id="UP000034196"/>
    </source>
</evidence>
<keyword evidence="1" id="KW-0812">Transmembrane</keyword>
<evidence type="ECO:0000256" key="1">
    <source>
        <dbReference type="SAM" id="Phobius"/>
    </source>
</evidence>
<dbReference type="AlphaFoldDB" id="A0A1J4NM91"/>
<gene>
    <name evidence="2" type="ORF">WN71_035175</name>
</gene>
<comment type="caution">
    <text evidence="2">The sequence shown here is derived from an EMBL/GenBank/DDBJ whole genome shotgun (WGS) entry which is preliminary data.</text>
</comment>
<protein>
    <submittedName>
        <fullName evidence="2">Uncharacterized protein</fullName>
    </submittedName>
</protein>
<organism evidence="2 3">
    <name type="scientific">Streptomyces mangrovisoli</name>
    <dbReference type="NCBI Taxonomy" id="1428628"/>
    <lineage>
        <taxon>Bacteria</taxon>
        <taxon>Bacillati</taxon>
        <taxon>Actinomycetota</taxon>
        <taxon>Actinomycetes</taxon>
        <taxon>Kitasatosporales</taxon>
        <taxon>Streptomycetaceae</taxon>
        <taxon>Streptomyces</taxon>
    </lineage>
</organism>
<dbReference type="Proteomes" id="UP000034196">
    <property type="component" value="Unassembled WGS sequence"/>
</dbReference>
<feature type="transmembrane region" description="Helical" evidence="1">
    <location>
        <begin position="20"/>
        <end position="48"/>
    </location>
</feature>
<dbReference type="EMBL" id="LAVA02000109">
    <property type="protein sequence ID" value="OIJ63266.1"/>
    <property type="molecule type" value="Genomic_DNA"/>
</dbReference>
<keyword evidence="3" id="KW-1185">Reference proteome</keyword>
<keyword evidence="1" id="KW-1133">Transmembrane helix</keyword>